<evidence type="ECO:0000259" key="2">
    <source>
        <dbReference type="PROSITE" id="PS51762"/>
    </source>
</evidence>
<dbReference type="AlphaFoldDB" id="A0A4R2NJU0"/>
<reference evidence="3 4" key="1">
    <citation type="submission" date="2019-03" db="EMBL/GenBank/DDBJ databases">
        <title>Genomic Encyclopedia of Type Strains, Phase IV (KMG-IV): sequencing the most valuable type-strain genomes for metagenomic binning, comparative biology and taxonomic classification.</title>
        <authorList>
            <person name="Goeker M."/>
        </authorList>
    </citation>
    <scope>NUCLEOTIDE SEQUENCE [LARGE SCALE GENOMIC DNA]</scope>
    <source>
        <strain evidence="3 4">DSM 14836</strain>
    </source>
</reference>
<dbReference type="Pfam" id="PF00722">
    <property type="entry name" value="Glyco_hydro_16"/>
    <property type="match status" value="1"/>
</dbReference>
<dbReference type="PROSITE" id="PS51762">
    <property type="entry name" value="GH16_2"/>
    <property type="match status" value="1"/>
</dbReference>
<proteinExistence type="inferred from homology"/>
<evidence type="ECO:0000313" key="4">
    <source>
        <dbReference type="Proteomes" id="UP000294564"/>
    </source>
</evidence>
<dbReference type="OrthoDB" id="9809583at2"/>
<dbReference type="InterPro" id="IPR013320">
    <property type="entry name" value="ConA-like_dom_sf"/>
</dbReference>
<dbReference type="InterPro" id="IPR050546">
    <property type="entry name" value="Glycosyl_Hydrlase_16"/>
</dbReference>
<keyword evidence="4" id="KW-1185">Reference proteome</keyword>
<protein>
    <submittedName>
        <fullName evidence="3">Glycosyl hydrolase family 16</fullName>
    </submittedName>
</protein>
<dbReference type="GO" id="GO:0005975">
    <property type="term" value="P:carbohydrate metabolic process"/>
    <property type="evidence" value="ECO:0007669"/>
    <property type="project" value="InterPro"/>
</dbReference>
<dbReference type="EMBL" id="SLXM01000016">
    <property type="protein sequence ID" value="TCP21747.1"/>
    <property type="molecule type" value="Genomic_DNA"/>
</dbReference>
<dbReference type="GO" id="GO:0004553">
    <property type="term" value="F:hydrolase activity, hydrolyzing O-glycosyl compounds"/>
    <property type="evidence" value="ECO:0007669"/>
    <property type="project" value="InterPro"/>
</dbReference>
<name>A0A4R2NJU0_9FLAO</name>
<feature type="domain" description="GH16" evidence="2">
    <location>
        <begin position="311"/>
        <end position="545"/>
    </location>
</feature>
<organism evidence="3 4">
    <name type="scientific">Tenacibaculum skagerrakense</name>
    <dbReference type="NCBI Taxonomy" id="186571"/>
    <lineage>
        <taxon>Bacteria</taxon>
        <taxon>Pseudomonadati</taxon>
        <taxon>Bacteroidota</taxon>
        <taxon>Flavobacteriia</taxon>
        <taxon>Flavobacteriales</taxon>
        <taxon>Flavobacteriaceae</taxon>
        <taxon>Tenacibaculum</taxon>
    </lineage>
</organism>
<evidence type="ECO:0000256" key="1">
    <source>
        <dbReference type="ARBA" id="ARBA00006865"/>
    </source>
</evidence>
<dbReference type="Gene3D" id="2.60.120.200">
    <property type="match status" value="1"/>
</dbReference>
<comment type="similarity">
    <text evidence="1">Belongs to the glycosyl hydrolase 16 family.</text>
</comment>
<dbReference type="RefSeq" id="WP_132796018.1">
    <property type="nucleotide sequence ID" value="NZ_SLXM01000016.1"/>
</dbReference>
<dbReference type="InterPro" id="IPR000757">
    <property type="entry name" value="Beta-glucanase-like"/>
</dbReference>
<keyword evidence="3" id="KW-0378">Hydrolase</keyword>
<dbReference type="PANTHER" id="PTHR10963">
    <property type="entry name" value="GLYCOSYL HYDROLASE-RELATED"/>
    <property type="match status" value="1"/>
</dbReference>
<dbReference type="CDD" id="cd08023">
    <property type="entry name" value="GH16_laminarinase_like"/>
    <property type="match status" value="1"/>
</dbReference>
<dbReference type="Proteomes" id="UP000294564">
    <property type="component" value="Unassembled WGS sequence"/>
</dbReference>
<accession>A0A4R2NJU0</accession>
<gene>
    <name evidence="3" type="ORF">EV195_11613</name>
</gene>
<comment type="caution">
    <text evidence="3">The sequence shown here is derived from an EMBL/GenBank/DDBJ whole genome shotgun (WGS) entry which is preliminary data.</text>
</comment>
<dbReference type="SUPFAM" id="SSF49899">
    <property type="entry name" value="Concanavalin A-like lectins/glucanases"/>
    <property type="match status" value="1"/>
</dbReference>
<sequence length="545" mass="59541">MRLKYISRVVCIAFMSIFFNSCEEKEYEFGDITTPSNIDIVATIVGQDATNPNGDGSGTVHFEATASNALSYKFVYNGSESVKPNGRMTYNFSELGVNTYTVTVIAVGAGGVSSSKTIQVDVLALYSAPDDLKTLLYGYDPSNPTAASSKTWRVKSEIGAHFGLGPVGGSVFAEWYQAGANEKAGVGMYDDRFTFHSDGTFEYVTNGDVFGRVNLIDQLGGSGGTVDGADVLNYSYGDYSENWTLTAPGGVETLSLTGIGFIGYYIGNHTYEIFSRSNPNEMSLRITDGNNEFDWWFVITSEDPAPPSAPYVYNNLVWEDDFNTDGAPDASKWTYDIGTGSNGWGNNEVQYYTDRADNAVVSNGNLIITAKKEDFSGSGYTSARLKTQGLYNFTYGRVEVRAKLPDGAGTWPAIWMLGSNFPTVGWPVCGEIDIMEQTGGDKNSVLSAAHWFDTTNNVKADFTQNTSITNATSDFHVYTMEWTDQSITVYLDDVKYYELTNSSSLPFNDNFFLILNIAMGGTLGGSIDAGFTESTMEVDYVRVYQ</sequence>
<evidence type="ECO:0000313" key="3">
    <source>
        <dbReference type="EMBL" id="TCP21747.1"/>
    </source>
</evidence>
<dbReference type="PANTHER" id="PTHR10963:SF55">
    <property type="entry name" value="GLYCOSIDE HYDROLASE FAMILY 16 PROTEIN"/>
    <property type="match status" value="1"/>
</dbReference>